<dbReference type="OrthoDB" id="7312911at2"/>
<organism evidence="1 2">
    <name type="scientific">Nitrobacter vulgaris</name>
    <dbReference type="NCBI Taxonomy" id="29421"/>
    <lineage>
        <taxon>Bacteria</taxon>
        <taxon>Pseudomonadati</taxon>
        <taxon>Pseudomonadota</taxon>
        <taxon>Alphaproteobacteria</taxon>
        <taxon>Hyphomicrobiales</taxon>
        <taxon>Nitrobacteraceae</taxon>
        <taxon>Nitrobacter</taxon>
    </lineage>
</organism>
<comment type="caution">
    <text evidence="1">The sequence shown here is derived from an EMBL/GenBank/DDBJ whole genome shotgun (WGS) entry which is preliminary data.</text>
</comment>
<sequence>MAINGISFGNTILGGSIQNLKTQMADLQNQLTSGKRATTYSGMGANEGFAIAARAQLSNISAYTDTMMKINTNIGVANTALQALSNIGTQLQNAANSGSQVLNSAGQTAGQQTAVAQFSSVVGILNTQAGDRYIFSGSTIYTQSVAASDLILNGNGAGQAGLKQVISERNQADLGTSGLGRLNISSPTATSVSVAEDASPSVYGMKLQSVSSSLTGATVTGPAGAPPAISIDLGATNPADGDAVSFTFNLPDGTSETVQLTASSAVPTPAGSFAIGATPAATAANLNAALTSSVGTLAKTALVAASAIRATHDFFDQPPQRVDITPPATLATATAAVNGTAADTVQWYTGDAGAGSARATSTVRVDPSVTVQYGMRANEDAIRSLMESVAVLAAVTTSPTDPNATDQISALNSRVAQNLTIAPGSQNIRDIQVDLANAQTVMKDATARQKLTQATMQNIIDQAENVSTDEVASQLLALQTDLQASYQTTAMLSQLSLVKFI</sequence>
<dbReference type="InterPro" id="IPR001492">
    <property type="entry name" value="Flagellin"/>
</dbReference>
<dbReference type="AlphaFoldDB" id="A0A1V4I1I6"/>
<dbReference type="EMBL" id="MWPQ01000025">
    <property type="protein sequence ID" value="OPH83690.1"/>
    <property type="molecule type" value="Genomic_DNA"/>
</dbReference>
<dbReference type="STRING" id="29421.B2M20_05985"/>
<keyword evidence="1" id="KW-0282">Flagellum</keyword>
<protein>
    <submittedName>
        <fullName evidence="1">Flagellar biosynthesis protein FlgL</fullName>
    </submittedName>
</protein>
<dbReference type="SUPFAM" id="SSF64518">
    <property type="entry name" value="Phase 1 flagellin"/>
    <property type="match status" value="1"/>
</dbReference>
<evidence type="ECO:0000313" key="2">
    <source>
        <dbReference type="Proteomes" id="UP000189940"/>
    </source>
</evidence>
<gene>
    <name evidence="1" type="ORF">B2M20_05985</name>
</gene>
<keyword evidence="2" id="KW-1185">Reference proteome</keyword>
<accession>A0A1V4I1I6</accession>
<dbReference type="RefSeq" id="WP_079446148.1">
    <property type="nucleotide sequence ID" value="NZ_MWPQ01000025.1"/>
</dbReference>
<name>A0A1V4I1I6_NITVU</name>
<dbReference type="PANTHER" id="PTHR42792:SF1">
    <property type="entry name" value="FLAGELLAR HOOK-ASSOCIATED PROTEIN 3"/>
    <property type="match status" value="1"/>
</dbReference>
<proteinExistence type="predicted"/>
<dbReference type="GO" id="GO:0005198">
    <property type="term" value="F:structural molecule activity"/>
    <property type="evidence" value="ECO:0007669"/>
    <property type="project" value="InterPro"/>
</dbReference>
<dbReference type="GO" id="GO:0009288">
    <property type="term" value="C:bacterial-type flagellum"/>
    <property type="evidence" value="ECO:0007669"/>
    <property type="project" value="InterPro"/>
</dbReference>
<keyword evidence="1" id="KW-0969">Cilium</keyword>
<evidence type="ECO:0000313" key="1">
    <source>
        <dbReference type="EMBL" id="OPH83690.1"/>
    </source>
</evidence>
<dbReference type="Proteomes" id="UP000189940">
    <property type="component" value="Unassembled WGS sequence"/>
</dbReference>
<keyword evidence="1" id="KW-0966">Cell projection</keyword>
<reference evidence="1 2" key="1">
    <citation type="submission" date="2017-02" db="EMBL/GenBank/DDBJ databases">
        <title>Genome sequence of the nitrite-oxidizing bacterium Nitrobacter vulgaris strain Ab1.</title>
        <authorList>
            <person name="Mellbye B.L."/>
            <person name="Davis E.W."/>
            <person name="Spieck E."/>
            <person name="Chang J.H."/>
            <person name="Bottomley P.J."/>
            <person name="Sayavedra-Soto L.A."/>
        </authorList>
    </citation>
    <scope>NUCLEOTIDE SEQUENCE [LARGE SCALE GENOMIC DNA]</scope>
    <source>
        <strain evidence="1 2">Ab1</strain>
    </source>
</reference>
<dbReference type="PANTHER" id="PTHR42792">
    <property type="entry name" value="FLAGELLIN"/>
    <property type="match status" value="1"/>
</dbReference>